<dbReference type="GO" id="GO:0043565">
    <property type="term" value="F:sequence-specific DNA binding"/>
    <property type="evidence" value="ECO:0007669"/>
    <property type="project" value="InterPro"/>
</dbReference>
<evidence type="ECO:0000259" key="2">
    <source>
        <dbReference type="Pfam" id="PF02954"/>
    </source>
</evidence>
<dbReference type="RefSeq" id="WP_100759201.1">
    <property type="nucleotide sequence ID" value="NZ_NPDT01000004.1"/>
</dbReference>
<comment type="caution">
    <text evidence="3">The sequence shown here is derived from an EMBL/GenBank/DDBJ whole genome shotgun (WGS) entry which is preliminary data.</text>
</comment>
<gene>
    <name evidence="3" type="ORF">CH371_11695</name>
</gene>
<dbReference type="AlphaFoldDB" id="A0A2M9ZBF4"/>
<evidence type="ECO:0000313" key="4">
    <source>
        <dbReference type="Proteomes" id="UP000231912"/>
    </source>
</evidence>
<dbReference type="Gene3D" id="1.10.10.60">
    <property type="entry name" value="Homeodomain-like"/>
    <property type="match status" value="1"/>
</dbReference>
<feature type="compositionally biased region" description="Basic residues" evidence="1">
    <location>
        <begin position="353"/>
        <end position="374"/>
    </location>
</feature>
<dbReference type="InterPro" id="IPR035965">
    <property type="entry name" value="PAS-like_dom_sf"/>
</dbReference>
<evidence type="ECO:0000313" key="3">
    <source>
        <dbReference type="EMBL" id="PJZ65771.1"/>
    </source>
</evidence>
<evidence type="ECO:0000256" key="1">
    <source>
        <dbReference type="SAM" id="MobiDB-lite"/>
    </source>
</evidence>
<feature type="compositionally biased region" description="Low complexity" evidence="1">
    <location>
        <begin position="338"/>
        <end position="352"/>
    </location>
</feature>
<proteinExistence type="predicted"/>
<dbReference type="SUPFAM" id="SSF46689">
    <property type="entry name" value="Homeodomain-like"/>
    <property type="match status" value="1"/>
</dbReference>
<sequence length="374" mass="42745">MRIEAIYKFFLYTPASHLPVWEEASGLLGLLPKERVLMELADLSVAEREFSRIPEEFLVKEIPDSLLAFFQRQRTIPVIAPTGEKAEEWDKPRFMAELSRASWVAKETEKKEISPEKSEEDKAKQSQWFMEVLLQNFPDGLLATDLDGHTVFYNESFEKEILPRKWFRDSILQAEKLLKEMAKDLLGNYLKTHELRLEEGKLSVQTFIEDLESLVRVSILKQKGKPLGYLYHFSPASSKLNSQDGEGMDFPSVTEAFHQKLPLETMLKEVEGSYIYHTLKRNQENVSHAALDLGVPRTTLQNRIKFLDLASKFKLNKDQPIPRKKVSAPSGKKSPSLASKPTPSSESKPKSAAPKKKQSGSKKKQPSKKRTKQK</sequence>
<name>A0A2M9ZBF4_9LEPT</name>
<reference evidence="3 4" key="1">
    <citation type="submission" date="2017-07" db="EMBL/GenBank/DDBJ databases">
        <title>Leptospira spp. isolated from tropical soils.</title>
        <authorList>
            <person name="Thibeaux R."/>
            <person name="Iraola G."/>
            <person name="Ferres I."/>
            <person name="Bierque E."/>
            <person name="Girault D."/>
            <person name="Soupe-Gilbert M.-E."/>
            <person name="Picardeau M."/>
            <person name="Goarant C."/>
        </authorList>
    </citation>
    <scope>NUCLEOTIDE SEQUENCE [LARGE SCALE GENOMIC DNA]</scope>
    <source>
        <strain evidence="3 4">FH2-C-A2</strain>
    </source>
</reference>
<feature type="domain" description="DNA binding HTH" evidence="2">
    <location>
        <begin position="267"/>
        <end position="305"/>
    </location>
</feature>
<dbReference type="Proteomes" id="UP000231912">
    <property type="component" value="Unassembled WGS sequence"/>
</dbReference>
<protein>
    <submittedName>
        <fullName evidence="3">Transcriptional regulator</fullName>
    </submittedName>
</protein>
<dbReference type="EMBL" id="NPDT01000004">
    <property type="protein sequence ID" value="PJZ65771.1"/>
    <property type="molecule type" value="Genomic_DNA"/>
</dbReference>
<dbReference type="InterPro" id="IPR009057">
    <property type="entry name" value="Homeodomain-like_sf"/>
</dbReference>
<organism evidence="3 4">
    <name type="scientific">Leptospira wolffii</name>
    <dbReference type="NCBI Taxonomy" id="409998"/>
    <lineage>
        <taxon>Bacteria</taxon>
        <taxon>Pseudomonadati</taxon>
        <taxon>Spirochaetota</taxon>
        <taxon>Spirochaetia</taxon>
        <taxon>Leptospirales</taxon>
        <taxon>Leptospiraceae</taxon>
        <taxon>Leptospira</taxon>
    </lineage>
</organism>
<dbReference type="InterPro" id="IPR002197">
    <property type="entry name" value="HTH_Fis"/>
</dbReference>
<dbReference type="Pfam" id="PF02954">
    <property type="entry name" value="HTH_8"/>
    <property type="match status" value="1"/>
</dbReference>
<accession>A0A2M9ZBF4</accession>
<feature type="region of interest" description="Disordered" evidence="1">
    <location>
        <begin position="318"/>
        <end position="374"/>
    </location>
</feature>
<dbReference type="SUPFAM" id="SSF55785">
    <property type="entry name" value="PYP-like sensor domain (PAS domain)"/>
    <property type="match status" value="1"/>
</dbReference>